<dbReference type="InterPro" id="IPR003797">
    <property type="entry name" value="DegV"/>
</dbReference>
<dbReference type="Gene3D" id="3.30.1180.10">
    <property type="match status" value="1"/>
</dbReference>
<gene>
    <name evidence="2" type="ORF">SAMN02745189_01920</name>
</gene>
<dbReference type="GO" id="GO:0008289">
    <property type="term" value="F:lipid binding"/>
    <property type="evidence" value="ECO:0007669"/>
    <property type="project" value="UniProtKB-KW"/>
</dbReference>
<dbReference type="OrthoDB" id="9775494at2"/>
<dbReference type="SUPFAM" id="SSF82549">
    <property type="entry name" value="DAK1/DegV-like"/>
    <property type="match status" value="1"/>
</dbReference>
<keyword evidence="3" id="KW-1185">Reference proteome</keyword>
<keyword evidence="1" id="KW-0446">Lipid-binding</keyword>
<dbReference type="NCBIfam" id="TIGR00762">
    <property type="entry name" value="DegV"/>
    <property type="match status" value="1"/>
</dbReference>
<dbReference type="InterPro" id="IPR050270">
    <property type="entry name" value="DegV_domain_contain"/>
</dbReference>
<organism evidence="2 3">
    <name type="scientific">Lacicoccus alkaliphilus DSM 16010</name>
    <dbReference type="NCBI Taxonomy" id="1123231"/>
    <lineage>
        <taxon>Bacteria</taxon>
        <taxon>Bacillati</taxon>
        <taxon>Bacillota</taxon>
        <taxon>Bacilli</taxon>
        <taxon>Bacillales</taxon>
        <taxon>Salinicoccaceae</taxon>
        <taxon>Lacicoccus</taxon>
    </lineage>
</organism>
<dbReference type="STRING" id="1123231.SAMN02745189_01920"/>
<dbReference type="PANTHER" id="PTHR33434:SF2">
    <property type="entry name" value="FATTY ACID-BINDING PROTEIN TM_1468"/>
    <property type="match status" value="1"/>
</dbReference>
<name>A0A1M7HNI0_9BACL</name>
<evidence type="ECO:0000313" key="3">
    <source>
        <dbReference type="Proteomes" id="UP000184206"/>
    </source>
</evidence>
<evidence type="ECO:0000313" key="2">
    <source>
        <dbReference type="EMBL" id="SHM29980.1"/>
    </source>
</evidence>
<dbReference type="PROSITE" id="PS51482">
    <property type="entry name" value="DEGV"/>
    <property type="match status" value="1"/>
</dbReference>
<dbReference type="EMBL" id="FRCF01000008">
    <property type="protein sequence ID" value="SHM29980.1"/>
    <property type="molecule type" value="Genomic_DNA"/>
</dbReference>
<dbReference type="Pfam" id="PF02645">
    <property type="entry name" value="DegV"/>
    <property type="match status" value="1"/>
</dbReference>
<sequence length="292" mass="32566">MKAAILCDSSAYLASPLTGREDLYQVDFTLVLPNDEVITESTDETHLENFFDEWMQEGTPQPKTAQPGIQDYHDAFRKIIAAGYDTVFGVYLSSGVSGTFQTAHAVGQEYADQLNIINFDAVGLSVNMEQLIRQLTIMIDAGKSVEEIQEAATWLNAQSRFFIAVEKHDNLIKGGRGESLKELENDAFKTLPVLEYIPEDTPVLTETYRTSKQRNKKLAEFAAEYSEKFPDHKIQIGIGHTLSENKALKLREAIRELLPGQPVEIRMIGTAFCSHLGRNALSFGLMPKCGVE</sequence>
<dbReference type="AlphaFoldDB" id="A0A1M7HNI0"/>
<reference evidence="2 3" key="1">
    <citation type="submission" date="2016-11" db="EMBL/GenBank/DDBJ databases">
        <authorList>
            <person name="Jaros S."/>
            <person name="Januszkiewicz K."/>
            <person name="Wedrychowicz H."/>
        </authorList>
    </citation>
    <scope>NUCLEOTIDE SEQUENCE [LARGE SCALE GENOMIC DNA]</scope>
    <source>
        <strain evidence="2 3">DSM 16010</strain>
    </source>
</reference>
<dbReference type="InterPro" id="IPR043168">
    <property type="entry name" value="DegV_C"/>
</dbReference>
<evidence type="ECO:0000256" key="1">
    <source>
        <dbReference type="ARBA" id="ARBA00023121"/>
    </source>
</evidence>
<dbReference type="RefSeq" id="WP_072710351.1">
    <property type="nucleotide sequence ID" value="NZ_FRCF01000008.1"/>
</dbReference>
<dbReference type="Gene3D" id="3.40.50.10170">
    <property type="match status" value="1"/>
</dbReference>
<dbReference type="Proteomes" id="UP000184206">
    <property type="component" value="Unassembled WGS sequence"/>
</dbReference>
<proteinExistence type="predicted"/>
<accession>A0A1M7HNI0</accession>
<dbReference type="PANTHER" id="PTHR33434">
    <property type="entry name" value="DEGV DOMAIN-CONTAINING PROTEIN DR_1986-RELATED"/>
    <property type="match status" value="1"/>
</dbReference>
<protein>
    <submittedName>
        <fullName evidence="2">EDD domain protein, DegV family</fullName>
    </submittedName>
</protein>